<dbReference type="PANTHER" id="PTHR32085">
    <property type="entry name" value="PROTEIN CSF1"/>
    <property type="match status" value="1"/>
</dbReference>
<keyword evidence="2" id="KW-1185">Reference proteome</keyword>
<proteinExistence type="predicted"/>
<dbReference type="EMBL" id="KZ989214">
    <property type="protein sequence ID" value="RKP27396.1"/>
    <property type="molecule type" value="Genomic_DNA"/>
</dbReference>
<protein>
    <submittedName>
        <fullName evidence="1">Uncharacterized protein</fullName>
    </submittedName>
</protein>
<dbReference type="PANTHER" id="PTHR32085:SF3">
    <property type="entry name" value="PROTEIN CSF1"/>
    <property type="match status" value="1"/>
</dbReference>
<gene>
    <name evidence="1" type="ORF">SYNPS1DRAFT_12720</name>
</gene>
<evidence type="ECO:0000313" key="1">
    <source>
        <dbReference type="EMBL" id="RKP27396.1"/>
    </source>
</evidence>
<name>A0A4P9Z4H7_9FUNG</name>
<reference evidence="2" key="1">
    <citation type="journal article" date="2018" name="Nat. Microbiol.">
        <title>Leveraging single-cell genomics to expand the fungal tree of life.</title>
        <authorList>
            <person name="Ahrendt S.R."/>
            <person name="Quandt C.A."/>
            <person name="Ciobanu D."/>
            <person name="Clum A."/>
            <person name="Salamov A."/>
            <person name="Andreopoulos B."/>
            <person name="Cheng J.F."/>
            <person name="Woyke T."/>
            <person name="Pelin A."/>
            <person name="Henrissat B."/>
            <person name="Reynolds N.K."/>
            <person name="Benny G.L."/>
            <person name="Smith M.E."/>
            <person name="James T.Y."/>
            <person name="Grigoriev I.V."/>
        </authorList>
    </citation>
    <scope>NUCLEOTIDE SEQUENCE [LARGE SCALE GENOMIC DNA]</scope>
    <source>
        <strain evidence="2">Benny S71-1</strain>
    </source>
</reference>
<dbReference type="Proteomes" id="UP000278143">
    <property type="component" value="Unassembled WGS sequence"/>
</dbReference>
<evidence type="ECO:0000313" key="2">
    <source>
        <dbReference type="Proteomes" id="UP000278143"/>
    </source>
</evidence>
<dbReference type="InterPro" id="IPR029636">
    <property type="entry name" value="Csf1"/>
</dbReference>
<organism evidence="1 2">
    <name type="scientific">Syncephalis pseudoplumigaleata</name>
    <dbReference type="NCBI Taxonomy" id="1712513"/>
    <lineage>
        <taxon>Eukaryota</taxon>
        <taxon>Fungi</taxon>
        <taxon>Fungi incertae sedis</taxon>
        <taxon>Zoopagomycota</taxon>
        <taxon>Zoopagomycotina</taxon>
        <taxon>Zoopagomycetes</taxon>
        <taxon>Zoopagales</taxon>
        <taxon>Piptocephalidaceae</taxon>
        <taxon>Syncephalis</taxon>
    </lineage>
</organism>
<dbReference type="GO" id="GO:0016020">
    <property type="term" value="C:membrane"/>
    <property type="evidence" value="ECO:0007669"/>
    <property type="project" value="InterPro"/>
</dbReference>
<dbReference type="AlphaFoldDB" id="A0A4P9Z4H7"/>
<dbReference type="OrthoDB" id="10051416at2759"/>
<dbReference type="GO" id="GO:0006113">
    <property type="term" value="P:fermentation"/>
    <property type="evidence" value="ECO:0007669"/>
    <property type="project" value="InterPro"/>
</dbReference>
<accession>A0A4P9Z4H7</accession>
<sequence>MAELNIHGHRLFGPMPTTLTYVCHWEIDAGQLSGRVRPAFLEAVISAIQRLDYQMDDFENALPRALSPPAYPDVTFLRVGLRRLDLTVWGSQETATRILLPEGIRVEFQNLIGEKYSKKTRLTMPHISAGEALVWTEVAFIETSLDITIYTHTSDWYERRELQRNFLHDQDRETRRCTFLYSSDTDTIREGSRVDRIDEAGDAHQAMMLW</sequence>